<reference evidence="3 4" key="1">
    <citation type="submission" date="2018-05" db="EMBL/GenBank/DDBJ databases">
        <title>Marinifilum breve JC075T sp. nov., a marine bacterium isolated from Yongle Blue Hole in the South China Sea.</title>
        <authorList>
            <person name="Fu T."/>
        </authorList>
    </citation>
    <scope>NUCLEOTIDE SEQUENCE [LARGE SCALE GENOMIC DNA]</scope>
    <source>
        <strain evidence="3 4">JC075</strain>
    </source>
</reference>
<feature type="domain" description="BACON" evidence="2">
    <location>
        <begin position="1196"/>
        <end position="1251"/>
    </location>
</feature>
<keyword evidence="1" id="KW-0732">Signal</keyword>
<comment type="caution">
    <text evidence="3">The sequence shown here is derived from an EMBL/GenBank/DDBJ whole genome shotgun (WGS) entry which is preliminary data.</text>
</comment>
<dbReference type="Pfam" id="PF13004">
    <property type="entry name" value="BACON"/>
    <property type="match status" value="2"/>
</dbReference>
<dbReference type="OrthoDB" id="9814627at2"/>
<gene>
    <name evidence="3" type="ORF">DF185_00010</name>
</gene>
<keyword evidence="4" id="KW-1185">Reference proteome</keyword>
<feature type="signal peptide" evidence="1">
    <location>
        <begin position="1"/>
        <end position="22"/>
    </location>
</feature>
<dbReference type="CDD" id="cd14948">
    <property type="entry name" value="BACON"/>
    <property type="match status" value="2"/>
</dbReference>
<dbReference type="InterPro" id="IPR013783">
    <property type="entry name" value="Ig-like_fold"/>
</dbReference>
<feature type="domain" description="BACON" evidence="2">
    <location>
        <begin position="1109"/>
        <end position="1164"/>
    </location>
</feature>
<protein>
    <recommendedName>
        <fullName evidence="2">BACON domain-containing protein</fullName>
    </recommendedName>
</protein>
<evidence type="ECO:0000313" key="4">
    <source>
        <dbReference type="Proteomes" id="UP000248079"/>
    </source>
</evidence>
<dbReference type="AlphaFoldDB" id="A0A2V4A2D7"/>
<accession>A0A2V4A2D7</accession>
<evidence type="ECO:0000313" key="3">
    <source>
        <dbReference type="EMBL" id="PXY02513.1"/>
    </source>
</evidence>
<sequence>MIFLKNAFCALCILCFSSILTAQIKLPSVDAQSLFAFESNNMSLYSGGCGVSVPLYTIESFVNVPISISYSGGHGIKVREHASRVGLGWSLNATQCISKVIKGVHDSGPNGFHQYSNTNYGDGGYIDWNSSPSSNEIYQLDYEPDLNYYSTLNRSGTFYRDKNDNFIQIPLSNTKIQGKFEEKSGEFIITETNGVKYIFSEVELTKNEIILPGYGNADYLSSSCYLKKIISADESNEIQFFYKDGLERVYNYDNSGEPMVVVPNTEILGYPKSYSETKTKVLDYISWSGGSLNFIYNDNRKDLIGGLYLQSLILKDLDGKKIKTFKFDYSYFGNNRTYALDQVENIPIEDENRGSELRLKLDAVYSMDTEEQKVSTYRMEYNINEWLPERSSYSIDHWGYYNGADNINLCPHANLNPDGSTSSMQVANRSANSFFALAGSLNKIIYPTGGHSEFIYEGNSVPGSSLDSKVQNLFSEIVLMTESTHEKLIGDVLDYNYLYGDRSATLDCSKITRDKKIEIRLDDYPITDNAVFVTFKNLDTSETETITINENKRSYYLNKAGKYKVTARSNQQNLTQRWDLSFSWNSLISSIDPESNFTVGGLRIAEIRNSDGDAKVQIKRYNYQDGDKSTGYLVESPQYLYVKDNRLPVNTYSNLFYANNPIFPLKLTKGSVVGYSKVTEYEIGNGKQEYYFSTAYNCPDVLNSSFKTPPYSNSAIISGYGEVPYFPLAEKQSNEMFRGLLLSNKIFKELAPGNYKLQREIDYYYDLYKLDNLRYVPNEHLVKINNDAMFPDAVKSIKGQKIKNIKDIIYGIEYFLHSGATFKQRSVQTDYYEGKNIVLENEYLYNSTGQLIIDKQQCSDGTLQKEYQYPGKAHLLYGLNILDTPIKVKQKKNSLLVNENVTEYAIFNGNNKCVLPSKVKEAVINKDHKVISYDDVVEYSKYKQEGKPIVIKDKSGIQTVYVWGKNENYPIAKITNANYAQVYSNTNLLNNIKELDNIKGLELDSERLKLKNLNHIIRSQLTSSFVETFTYLPLIGLESKTDPNELTSYYKYDSFGRLERVTNSDNELVKSYSYNYGKTIEPILSLSIDNLNFSSNLSTKQLVISSNQNWKVTSNESWLISDKTISSNNGTVGITCLANSGAERNAVLTVEAGGMVKYVSVKQEAGISLSVTPSSISVPAMSLDPKYIDINSTAGWSISSNVSWISFDKNSGVGNGRVSVYFVQNDSLDARNAMITVSSGQVSRVINITQDGSVDFGGPGKK</sequence>
<dbReference type="Gene3D" id="2.180.10.10">
    <property type="entry name" value="RHS repeat-associated core"/>
    <property type="match status" value="1"/>
</dbReference>
<organism evidence="3 4">
    <name type="scientific">Marinifilum breve</name>
    <dbReference type="NCBI Taxonomy" id="2184082"/>
    <lineage>
        <taxon>Bacteria</taxon>
        <taxon>Pseudomonadati</taxon>
        <taxon>Bacteroidota</taxon>
        <taxon>Bacteroidia</taxon>
        <taxon>Marinilabiliales</taxon>
        <taxon>Marinifilaceae</taxon>
    </lineage>
</organism>
<dbReference type="RefSeq" id="WP_110358674.1">
    <property type="nucleotide sequence ID" value="NZ_QFLI01000001.1"/>
</dbReference>
<dbReference type="Proteomes" id="UP000248079">
    <property type="component" value="Unassembled WGS sequence"/>
</dbReference>
<dbReference type="InterPro" id="IPR024361">
    <property type="entry name" value="BACON"/>
</dbReference>
<proteinExistence type="predicted"/>
<name>A0A2V4A2D7_9BACT</name>
<evidence type="ECO:0000259" key="2">
    <source>
        <dbReference type="Pfam" id="PF13004"/>
    </source>
</evidence>
<evidence type="ECO:0000256" key="1">
    <source>
        <dbReference type="SAM" id="SignalP"/>
    </source>
</evidence>
<dbReference type="Gene3D" id="2.60.40.10">
    <property type="entry name" value="Immunoglobulins"/>
    <property type="match status" value="2"/>
</dbReference>
<feature type="chain" id="PRO_5015993168" description="BACON domain-containing protein" evidence="1">
    <location>
        <begin position="23"/>
        <end position="1262"/>
    </location>
</feature>
<dbReference type="EMBL" id="QFLI01000001">
    <property type="protein sequence ID" value="PXY02513.1"/>
    <property type="molecule type" value="Genomic_DNA"/>
</dbReference>